<feature type="active site" description="Glycyl thioester intermediate" evidence="3">
    <location>
        <position position="417"/>
    </location>
</feature>
<reference evidence="6 7" key="1">
    <citation type="submission" date="2018-10" db="EMBL/GenBank/DDBJ databases">
        <title>Fifty Aureobasidium pullulans genomes reveal a recombining polyextremotolerant generalist.</title>
        <authorList>
            <person name="Gostincar C."/>
            <person name="Turk M."/>
            <person name="Zajc J."/>
            <person name="Gunde-Cimerman N."/>
        </authorList>
    </citation>
    <scope>NUCLEOTIDE SEQUENCE [LARGE SCALE GENOMIC DNA]</scope>
    <source>
        <strain evidence="6 7">EXF-3380</strain>
    </source>
</reference>
<sequence>QDKASLVRTFQTAIENTSSVWPQLLSALDKDLISHIHSWAGECVLEKLSSIVAVDGSMEEEAAVRRYLKAVEASSLAASTQSAPTNVIVMLTEQLKRLGQLAEGINPLDPAQSDKKARVSFGIGVLLQLTTMQHHTIQDANALAQDLIPLMGVLCALLIHPKLQGQQPTLEYILDVASMISDELSNEHMHTVLRNLPPQARCIPRLRYLFGTHTSPDAWLSLASKVVPSAVQQNPTSTPLQTSSSPASANQSPSMLQRPWPVPARPGMPARPPSVPNTPTLSQAHLQQQQAQQTRMSMGMGVNRGPVELKQTPYMLRRWELMPDPTPIMGANDTSLSLGLFQARKCVNSVPGIEAIPHEDNLRYFDVKIHGPSQSPYEGGIFKLELFLPDDYPMTPPKIRFLTKIYHPNIDRLGRICLDVLKSNWSPALQIRTILLSIQALL</sequence>
<evidence type="ECO:0000313" key="6">
    <source>
        <dbReference type="EMBL" id="TIA12978.1"/>
    </source>
</evidence>
<evidence type="ECO:0000259" key="5">
    <source>
        <dbReference type="PROSITE" id="PS50127"/>
    </source>
</evidence>
<dbReference type="PROSITE" id="PS50127">
    <property type="entry name" value="UBC_2"/>
    <property type="match status" value="1"/>
</dbReference>
<dbReference type="Gene3D" id="3.10.110.10">
    <property type="entry name" value="Ubiquitin Conjugating Enzyme"/>
    <property type="match status" value="1"/>
</dbReference>
<dbReference type="SUPFAM" id="SSF54495">
    <property type="entry name" value="UBC-like"/>
    <property type="match status" value="1"/>
</dbReference>
<dbReference type="AlphaFoldDB" id="A0A4T0A219"/>
<dbReference type="PROSITE" id="PS00183">
    <property type="entry name" value="UBC_1"/>
    <property type="match status" value="1"/>
</dbReference>
<dbReference type="Pfam" id="PF00179">
    <property type="entry name" value="UQ_con"/>
    <property type="match status" value="1"/>
</dbReference>
<feature type="non-terminal residue" evidence="6">
    <location>
        <position position="442"/>
    </location>
</feature>
<dbReference type="PANTHER" id="PTHR24068">
    <property type="entry name" value="UBIQUITIN-CONJUGATING ENZYME E2"/>
    <property type="match status" value="1"/>
</dbReference>
<keyword evidence="2" id="KW-0833">Ubl conjugation pathway</keyword>
<gene>
    <name evidence="6" type="ORF">D6C83_08426</name>
</gene>
<accession>A0A4T0A219</accession>
<feature type="domain" description="UBC core" evidence="5">
    <location>
        <begin position="331"/>
        <end position="442"/>
    </location>
</feature>
<comment type="caution">
    <text evidence="6">The sequence shown here is derived from an EMBL/GenBank/DDBJ whole genome shotgun (WGS) entry which is preliminary data.</text>
</comment>
<evidence type="ECO:0000256" key="4">
    <source>
        <dbReference type="SAM" id="MobiDB-lite"/>
    </source>
</evidence>
<dbReference type="InterPro" id="IPR016135">
    <property type="entry name" value="UBQ-conjugating_enzyme/RWD"/>
</dbReference>
<organism evidence="6 7">
    <name type="scientific">Aureobasidium pullulans</name>
    <name type="common">Black yeast</name>
    <name type="synonym">Pullularia pullulans</name>
    <dbReference type="NCBI Taxonomy" id="5580"/>
    <lineage>
        <taxon>Eukaryota</taxon>
        <taxon>Fungi</taxon>
        <taxon>Dikarya</taxon>
        <taxon>Ascomycota</taxon>
        <taxon>Pezizomycotina</taxon>
        <taxon>Dothideomycetes</taxon>
        <taxon>Dothideomycetidae</taxon>
        <taxon>Dothideales</taxon>
        <taxon>Saccotheciaceae</taxon>
        <taxon>Aureobasidium</taxon>
    </lineage>
</organism>
<evidence type="ECO:0000256" key="3">
    <source>
        <dbReference type="PROSITE-ProRule" id="PRU10133"/>
    </source>
</evidence>
<feature type="non-terminal residue" evidence="6">
    <location>
        <position position="1"/>
    </location>
</feature>
<feature type="compositionally biased region" description="Low complexity" evidence="4">
    <location>
        <begin position="232"/>
        <end position="254"/>
    </location>
</feature>
<dbReference type="GO" id="GO:0016740">
    <property type="term" value="F:transferase activity"/>
    <property type="evidence" value="ECO:0007669"/>
    <property type="project" value="UniProtKB-KW"/>
</dbReference>
<dbReference type="Proteomes" id="UP000304947">
    <property type="component" value="Unassembled WGS sequence"/>
</dbReference>
<evidence type="ECO:0000313" key="7">
    <source>
        <dbReference type="Proteomes" id="UP000304947"/>
    </source>
</evidence>
<keyword evidence="1" id="KW-0808">Transferase</keyword>
<dbReference type="InterPro" id="IPR000608">
    <property type="entry name" value="UBC"/>
</dbReference>
<feature type="region of interest" description="Disordered" evidence="4">
    <location>
        <begin position="232"/>
        <end position="280"/>
    </location>
</feature>
<name>A0A4T0A219_AURPU</name>
<evidence type="ECO:0000256" key="2">
    <source>
        <dbReference type="ARBA" id="ARBA00022786"/>
    </source>
</evidence>
<proteinExistence type="predicted"/>
<feature type="compositionally biased region" description="Pro residues" evidence="4">
    <location>
        <begin position="260"/>
        <end position="276"/>
    </location>
</feature>
<evidence type="ECO:0000256" key="1">
    <source>
        <dbReference type="ARBA" id="ARBA00022679"/>
    </source>
</evidence>
<protein>
    <recommendedName>
        <fullName evidence="5">UBC core domain-containing protein</fullName>
    </recommendedName>
</protein>
<dbReference type="EMBL" id="QZBU01004252">
    <property type="protein sequence ID" value="TIA12978.1"/>
    <property type="molecule type" value="Genomic_DNA"/>
</dbReference>
<dbReference type="SMART" id="SM00212">
    <property type="entry name" value="UBCc"/>
    <property type="match status" value="1"/>
</dbReference>
<dbReference type="InterPro" id="IPR023313">
    <property type="entry name" value="UBQ-conjugating_AS"/>
</dbReference>